<reference evidence="1 2" key="1">
    <citation type="submission" date="2017-11" db="EMBL/GenBank/DDBJ databases">
        <title>De novo assembly and phasing of dikaryotic genomes from two isolates of Puccinia coronata f. sp. avenae, the causal agent of oat crown rust.</title>
        <authorList>
            <person name="Miller M.E."/>
            <person name="Zhang Y."/>
            <person name="Omidvar V."/>
            <person name="Sperschneider J."/>
            <person name="Schwessinger B."/>
            <person name="Raley C."/>
            <person name="Palmer J.M."/>
            <person name="Garnica D."/>
            <person name="Upadhyaya N."/>
            <person name="Rathjen J."/>
            <person name="Taylor J.M."/>
            <person name="Park R.F."/>
            <person name="Dodds P.N."/>
            <person name="Hirsch C.D."/>
            <person name="Kianian S.F."/>
            <person name="Figueroa M."/>
        </authorList>
    </citation>
    <scope>NUCLEOTIDE SEQUENCE [LARGE SCALE GENOMIC DNA]</scope>
    <source>
        <strain evidence="1">12SD80</strain>
    </source>
</reference>
<name>A0A2N5TMC5_9BASI</name>
<proteinExistence type="predicted"/>
<dbReference type="AlphaFoldDB" id="A0A2N5TMC5"/>
<organism evidence="1 2">
    <name type="scientific">Puccinia coronata f. sp. avenae</name>
    <dbReference type="NCBI Taxonomy" id="200324"/>
    <lineage>
        <taxon>Eukaryota</taxon>
        <taxon>Fungi</taxon>
        <taxon>Dikarya</taxon>
        <taxon>Basidiomycota</taxon>
        <taxon>Pucciniomycotina</taxon>
        <taxon>Pucciniomycetes</taxon>
        <taxon>Pucciniales</taxon>
        <taxon>Pucciniaceae</taxon>
        <taxon>Puccinia</taxon>
    </lineage>
</organism>
<sequence length="97" mass="11014">MYFANQLINLAIHHRFQSWLINIKIDLLKALGNNLASAPQCVSSLIQWKTQLGIHAESARQPSVCVSNFIDISGLPLERISPEFQLRPEMDRKVEIS</sequence>
<accession>A0A2N5TMC5</accession>
<evidence type="ECO:0000313" key="2">
    <source>
        <dbReference type="Proteomes" id="UP000235392"/>
    </source>
</evidence>
<protein>
    <submittedName>
        <fullName evidence="1">Uncharacterized protein</fullName>
    </submittedName>
</protein>
<dbReference type="EMBL" id="PGCI01000451">
    <property type="protein sequence ID" value="PLW26632.1"/>
    <property type="molecule type" value="Genomic_DNA"/>
</dbReference>
<gene>
    <name evidence="1" type="ORF">PCASD_24662</name>
</gene>
<dbReference type="Proteomes" id="UP000235392">
    <property type="component" value="Unassembled WGS sequence"/>
</dbReference>
<comment type="caution">
    <text evidence="1">The sequence shown here is derived from an EMBL/GenBank/DDBJ whole genome shotgun (WGS) entry which is preliminary data.</text>
</comment>
<evidence type="ECO:0000313" key="1">
    <source>
        <dbReference type="EMBL" id="PLW26632.1"/>
    </source>
</evidence>